<dbReference type="EC" id="3.5.1.122" evidence="3 8"/>
<dbReference type="GO" id="GO:0070773">
    <property type="term" value="F:protein-N-terminal glutamine amidohydrolase activity"/>
    <property type="evidence" value="ECO:0007669"/>
    <property type="project" value="UniProtKB-UniRule"/>
</dbReference>
<evidence type="ECO:0000256" key="7">
    <source>
        <dbReference type="ARBA" id="ARBA00048768"/>
    </source>
</evidence>
<dbReference type="GO" id="GO:0008418">
    <property type="term" value="F:protein-N-terminal asparagine amidohydrolase activity"/>
    <property type="evidence" value="ECO:0007669"/>
    <property type="project" value="UniProtKB-UniRule"/>
</dbReference>
<dbReference type="InterPro" id="IPR023128">
    <property type="entry name" value="Prot_N_Gln_amidohydro_ab_roll"/>
</dbReference>
<dbReference type="PANTHER" id="PTHR13035:SF0">
    <property type="entry name" value="PROTEIN N-TERMINAL GLUTAMINE AMIDOHYDROLASE"/>
    <property type="match status" value="1"/>
</dbReference>
<evidence type="ECO:0000313" key="10">
    <source>
        <dbReference type="EMBL" id="CAE0191682.1"/>
    </source>
</evidence>
<dbReference type="EMBL" id="HBHZ01006152">
    <property type="protein sequence ID" value="CAE0191682.1"/>
    <property type="molecule type" value="Transcribed_RNA"/>
</dbReference>
<evidence type="ECO:0000256" key="3">
    <source>
        <dbReference type="ARBA" id="ARBA00012718"/>
    </source>
</evidence>
<evidence type="ECO:0000256" key="6">
    <source>
        <dbReference type="ARBA" id="ARBA00029677"/>
    </source>
</evidence>
<keyword evidence="5 8" id="KW-0378">Hydrolase</keyword>
<evidence type="ECO:0000256" key="5">
    <source>
        <dbReference type="ARBA" id="ARBA00022801"/>
    </source>
</evidence>
<reference evidence="10" key="1">
    <citation type="submission" date="2021-01" db="EMBL/GenBank/DDBJ databases">
        <authorList>
            <person name="Corre E."/>
            <person name="Pelletier E."/>
            <person name="Niang G."/>
            <person name="Scheremetjew M."/>
            <person name="Finn R."/>
            <person name="Kale V."/>
            <person name="Holt S."/>
            <person name="Cochrane G."/>
            <person name="Meng A."/>
            <person name="Brown T."/>
            <person name="Cohen L."/>
        </authorList>
    </citation>
    <scope>NUCLEOTIDE SEQUENCE</scope>
    <source>
        <strain evidence="10">RCC1871</strain>
    </source>
</reference>
<name>A0A7S3CDJ7_9CHLO</name>
<sequence>MIGKKKTDATMILSSEDTRLGPSFVEREEVYTPCYCEENVWKLFERLARDEDEWYAVVISNPSRTAVVLEQRAGSAENGGLVIWDYHVIAFRAIGGKADLVLDLDTRLSFPTPASTYFSRTFLPLDLLRQQFGEVFLKVVEAKQYVREFSSDRSHMRLPDGRWQSPPPDYPCILAPDGVGRFEEQMSITSEDVARRREARGWGTVLTLEEFRDRFL</sequence>
<dbReference type="InterPro" id="IPR037132">
    <property type="entry name" value="N_Gln_amidohydro_ab_roll_sf"/>
</dbReference>
<evidence type="ECO:0000256" key="1">
    <source>
        <dbReference type="ARBA" id="ARBA00008985"/>
    </source>
</evidence>
<evidence type="ECO:0000256" key="2">
    <source>
        <dbReference type="ARBA" id="ARBA00011245"/>
    </source>
</evidence>
<dbReference type="PANTHER" id="PTHR13035">
    <property type="entry name" value="PROTEIN N-TERMINAL GLUTAMINE AMIDOHYDROLASE"/>
    <property type="match status" value="1"/>
</dbReference>
<feature type="domain" description="Protein N-terminal glutamine amidohydrolase alpha beta roll" evidence="9">
    <location>
        <begin position="31"/>
        <end position="215"/>
    </location>
</feature>
<comment type="subunit">
    <text evidence="2 8">Monomer.</text>
</comment>
<dbReference type="GO" id="GO:0005634">
    <property type="term" value="C:nucleus"/>
    <property type="evidence" value="ECO:0007669"/>
    <property type="project" value="TreeGrafter"/>
</dbReference>
<evidence type="ECO:0000256" key="4">
    <source>
        <dbReference type="ARBA" id="ARBA00021247"/>
    </source>
</evidence>
<dbReference type="Pfam" id="PF09764">
    <property type="entry name" value="Nt_Gln_amidase"/>
    <property type="match status" value="1"/>
</dbReference>
<dbReference type="Gene3D" id="3.10.620.10">
    <property type="entry name" value="Protein N-terminal glutamine amidohydrolase, alpha beta roll"/>
    <property type="match status" value="1"/>
</dbReference>
<gene>
    <name evidence="10" type="ORF">CROS1456_LOCUS4772</name>
</gene>
<proteinExistence type="inferred from homology"/>
<accession>A0A7S3CDJ7</accession>
<dbReference type="InterPro" id="IPR039733">
    <property type="entry name" value="NTAQ1"/>
</dbReference>
<comment type="similarity">
    <text evidence="1 8">Belongs to the NTAQ1 family.</text>
</comment>
<evidence type="ECO:0000256" key="8">
    <source>
        <dbReference type="RuleBase" id="RU367082"/>
    </source>
</evidence>
<evidence type="ECO:0000259" key="9">
    <source>
        <dbReference type="Pfam" id="PF09764"/>
    </source>
</evidence>
<comment type="function">
    <text evidence="8">Mediates the side-chain deamidation of N-terminal glutamine residues to glutamate, an important step in N-end rule pathway of protein degradation. Conversion of the resulting N-terminal glutamine to glutamate renders the protein susceptible to arginylation, polyubiquitination and degradation as specified by the N-end rule. Does not act on substrates with internal or C-terminal glutamine and does not act on non-glutamine residues in any position.</text>
</comment>
<organism evidence="10">
    <name type="scientific">Chloropicon roscoffensis</name>
    <dbReference type="NCBI Taxonomy" id="1461544"/>
    <lineage>
        <taxon>Eukaryota</taxon>
        <taxon>Viridiplantae</taxon>
        <taxon>Chlorophyta</taxon>
        <taxon>Chloropicophyceae</taxon>
        <taxon>Chloropicales</taxon>
        <taxon>Chloropicaceae</taxon>
        <taxon>Chloropicon</taxon>
    </lineage>
</organism>
<dbReference type="AlphaFoldDB" id="A0A7S3CDJ7"/>
<dbReference type="GO" id="GO:0005829">
    <property type="term" value="C:cytosol"/>
    <property type="evidence" value="ECO:0007669"/>
    <property type="project" value="TreeGrafter"/>
</dbReference>
<comment type="catalytic activity">
    <reaction evidence="7 8">
        <text>N-terminal L-glutaminyl-[protein] + H2O = N-terminal L-glutamyl-[protein] + NH4(+)</text>
        <dbReference type="Rhea" id="RHEA:50680"/>
        <dbReference type="Rhea" id="RHEA-COMP:12668"/>
        <dbReference type="Rhea" id="RHEA-COMP:12777"/>
        <dbReference type="ChEBI" id="CHEBI:15377"/>
        <dbReference type="ChEBI" id="CHEBI:28938"/>
        <dbReference type="ChEBI" id="CHEBI:64721"/>
        <dbReference type="ChEBI" id="CHEBI:64722"/>
        <dbReference type="EC" id="3.5.1.122"/>
    </reaction>
</comment>
<protein>
    <recommendedName>
        <fullName evidence="4 8">Protein N-terminal glutamine amidohydrolase</fullName>
        <ecNumber evidence="3 8">3.5.1.122</ecNumber>
    </recommendedName>
    <alternativeName>
        <fullName evidence="6 8">Protein NH2-terminal glutamine deamidase</fullName>
    </alternativeName>
</protein>